<dbReference type="PANTHER" id="PTHR30294">
    <property type="entry name" value="MEMBRANE COMPONENT OF ABC TRANSPORTER YHHJ-RELATED"/>
    <property type="match status" value="1"/>
</dbReference>
<sequence>MTALWQAFRAEFRRLRGNPIAMAAMVGAVVLYGVFYPQPYLNEAIKNVPVIVVDQDNSASSRELIRRIDAGEGAVVAATANDLPAAREAFFARRVYAIVVVPPYFERDLLAGRQSPIAAFGDGGYFLIYRQAMAAVSGAAQSLGVQVETRRLVAAGTDPAAARALVDPMPTTLVPLFNPQGGYASYIVPAAFVMLLQQTLLMGIGALRGGTRGPAPPEDAAAGPVGGVFGPALCYVTIFTVWMMLYLVLLAYVYHLPRLGALGDMLGLGLPFLLATSFLGLTLAYLMPSRESVVLLLVGLGMPLLFISGISWPTEAIPAGLEMIGRLIPSSSAIPALVRVNQMGATLAQVRHEWLTLLALALLYGTTAVLAHRWRTGRIRSTIRPVAGTP</sequence>
<feature type="transmembrane region" description="Helical" evidence="6">
    <location>
        <begin position="354"/>
        <end position="374"/>
    </location>
</feature>
<dbReference type="InterPro" id="IPR013525">
    <property type="entry name" value="ABC2_TM"/>
</dbReference>
<feature type="domain" description="ABC-2 type transporter transmembrane" evidence="7">
    <location>
        <begin position="229"/>
        <end position="369"/>
    </location>
</feature>
<accession>A0A418WGK6</accession>
<feature type="transmembrane region" description="Helical" evidence="6">
    <location>
        <begin position="228"/>
        <end position="254"/>
    </location>
</feature>
<keyword evidence="2" id="KW-1003">Cell membrane</keyword>
<dbReference type="RefSeq" id="WP_119780479.1">
    <property type="nucleotide sequence ID" value="NZ_QYUK01000011.1"/>
</dbReference>
<evidence type="ECO:0000313" key="8">
    <source>
        <dbReference type="EMBL" id="RJF89155.1"/>
    </source>
</evidence>
<dbReference type="Pfam" id="PF12698">
    <property type="entry name" value="ABC2_membrane_3"/>
    <property type="match status" value="2"/>
</dbReference>
<reference evidence="8 9" key="1">
    <citation type="submission" date="2018-09" db="EMBL/GenBank/DDBJ databases">
        <authorList>
            <person name="Zhu H."/>
        </authorList>
    </citation>
    <scope>NUCLEOTIDE SEQUENCE [LARGE SCALE GENOMIC DNA]</scope>
    <source>
        <strain evidence="8 9">K1W22B-8</strain>
    </source>
</reference>
<evidence type="ECO:0000256" key="2">
    <source>
        <dbReference type="ARBA" id="ARBA00022475"/>
    </source>
</evidence>
<feature type="transmembrane region" description="Helical" evidence="6">
    <location>
        <begin position="183"/>
        <end position="207"/>
    </location>
</feature>
<dbReference type="EMBL" id="QYUK01000011">
    <property type="protein sequence ID" value="RJF89155.1"/>
    <property type="molecule type" value="Genomic_DNA"/>
</dbReference>
<organism evidence="8 9">
    <name type="scientific">Oleomonas cavernae</name>
    <dbReference type="NCBI Taxonomy" id="2320859"/>
    <lineage>
        <taxon>Bacteria</taxon>
        <taxon>Pseudomonadati</taxon>
        <taxon>Pseudomonadota</taxon>
        <taxon>Alphaproteobacteria</taxon>
        <taxon>Acetobacterales</taxon>
        <taxon>Acetobacteraceae</taxon>
        <taxon>Oleomonas</taxon>
    </lineage>
</organism>
<evidence type="ECO:0000256" key="6">
    <source>
        <dbReference type="SAM" id="Phobius"/>
    </source>
</evidence>
<keyword evidence="4 6" id="KW-1133">Transmembrane helix</keyword>
<dbReference type="PANTHER" id="PTHR30294:SF46">
    <property type="entry name" value="ABC TRANSPORTER PERMEASE"/>
    <property type="match status" value="1"/>
</dbReference>
<comment type="subcellular location">
    <subcellularLocation>
        <location evidence="1">Cell membrane</location>
        <topology evidence="1">Multi-pass membrane protein</topology>
    </subcellularLocation>
</comment>
<protein>
    <submittedName>
        <fullName evidence="8">ABC transporter permease</fullName>
    </submittedName>
</protein>
<evidence type="ECO:0000313" key="9">
    <source>
        <dbReference type="Proteomes" id="UP000284605"/>
    </source>
</evidence>
<gene>
    <name evidence="8" type="ORF">D3874_21055</name>
</gene>
<dbReference type="InterPro" id="IPR051449">
    <property type="entry name" value="ABC-2_transporter_component"/>
</dbReference>
<feature type="transmembrane region" description="Helical" evidence="6">
    <location>
        <begin position="20"/>
        <end position="37"/>
    </location>
</feature>
<keyword evidence="9" id="KW-1185">Reference proteome</keyword>
<feature type="domain" description="ABC-2 type transporter transmembrane" evidence="7">
    <location>
        <begin position="27"/>
        <end position="204"/>
    </location>
</feature>
<dbReference type="Proteomes" id="UP000284605">
    <property type="component" value="Unassembled WGS sequence"/>
</dbReference>
<comment type="caution">
    <text evidence="8">The sequence shown here is derived from an EMBL/GenBank/DDBJ whole genome shotgun (WGS) entry which is preliminary data.</text>
</comment>
<keyword evidence="5 6" id="KW-0472">Membrane</keyword>
<dbReference type="Gene3D" id="3.40.1710.10">
    <property type="entry name" value="abc type-2 transporter like domain"/>
    <property type="match status" value="1"/>
</dbReference>
<feature type="transmembrane region" description="Helical" evidence="6">
    <location>
        <begin position="266"/>
        <end position="286"/>
    </location>
</feature>
<dbReference type="AlphaFoldDB" id="A0A418WGK6"/>
<evidence type="ECO:0000256" key="3">
    <source>
        <dbReference type="ARBA" id="ARBA00022692"/>
    </source>
</evidence>
<evidence type="ECO:0000256" key="5">
    <source>
        <dbReference type="ARBA" id="ARBA00023136"/>
    </source>
</evidence>
<evidence type="ECO:0000259" key="7">
    <source>
        <dbReference type="Pfam" id="PF12698"/>
    </source>
</evidence>
<dbReference type="OrthoDB" id="9784671at2"/>
<proteinExistence type="predicted"/>
<feature type="transmembrane region" description="Helical" evidence="6">
    <location>
        <begin position="293"/>
        <end position="312"/>
    </location>
</feature>
<evidence type="ECO:0000256" key="4">
    <source>
        <dbReference type="ARBA" id="ARBA00022989"/>
    </source>
</evidence>
<dbReference type="GO" id="GO:0140359">
    <property type="term" value="F:ABC-type transporter activity"/>
    <property type="evidence" value="ECO:0007669"/>
    <property type="project" value="InterPro"/>
</dbReference>
<keyword evidence="3 6" id="KW-0812">Transmembrane</keyword>
<evidence type="ECO:0000256" key="1">
    <source>
        <dbReference type="ARBA" id="ARBA00004651"/>
    </source>
</evidence>
<name>A0A418WGK6_9PROT</name>
<dbReference type="GO" id="GO:0005886">
    <property type="term" value="C:plasma membrane"/>
    <property type="evidence" value="ECO:0007669"/>
    <property type="project" value="UniProtKB-SubCell"/>
</dbReference>